<accession>A0A0B7BV17</accession>
<gene>
    <name evidence="1" type="primary">ORF213710</name>
</gene>
<proteinExistence type="predicted"/>
<protein>
    <submittedName>
        <fullName evidence="1">Uncharacterized protein</fullName>
    </submittedName>
</protein>
<organism evidence="1">
    <name type="scientific">Arion vulgaris</name>
    <dbReference type="NCBI Taxonomy" id="1028688"/>
    <lineage>
        <taxon>Eukaryota</taxon>
        <taxon>Metazoa</taxon>
        <taxon>Spiralia</taxon>
        <taxon>Lophotrochozoa</taxon>
        <taxon>Mollusca</taxon>
        <taxon>Gastropoda</taxon>
        <taxon>Heterobranchia</taxon>
        <taxon>Euthyneura</taxon>
        <taxon>Panpulmonata</taxon>
        <taxon>Eupulmonata</taxon>
        <taxon>Stylommatophora</taxon>
        <taxon>Helicina</taxon>
        <taxon>Arionoidea</taxon>
        <taxon>Arionidae</taxon>
        <taxon>Arion</taxon>
    </lineage>
</organism>
<dbReference type="AlphaFoldDB" id="A0A0B7BV17"/>
<sequence length="66" mass="7733">MCLQLCFSNRRSRRRCVMASCQISTHLQSTETLVFKSRNRLSVINAQRAAWLCHHIRGCWPIDRAD</sequence>
<reference evidence="1" key="1">
    <citation type="submission" date="2014-12" db="EMBL/GenBank/DDBJ databases">
        <title>Insight into the proteome of Arion vulgaris.</title>
        <authorList>
            <person name="Aradska J."/>
            <person name="Bulat T."/>
            <person name="Smidak R."/>
            <person name="Sarate P."/>
            <person name="Gangsoo J."/>
            <person name="Sialana F."/>
            <person name="Bilban M."/>
            <person name="Lubec G."/>
        </authorList>
    </citation>
    <scope>NUCLEOTIDE SEQUENCE</scope>
    <source>
        <tissue evidence="1">Skin</tissue>
    </source>
</reference>
<name>A0A0B7BV17_9EUPU</name>
<evidence type="ECO:0000313" key="1">
    <source>
        <dbReference type="EMBL" id="CEK96848.1"/>
    </source>
</evidence>
<dbReference type="EMBL" id="HACG01049983">
    <property type="protein sequence ID" value="CEK96848.1"/>
    <property type="molecule type" value="Transcribed_RNA"/>
</dbReference>
<feature type="non-terminal residue" evidence="1">
    <location>
        <position position="66"/>
    </location>
</feature>